<dbReference type="PANTHER" id="PTHR11214:SF314">
    <property type="entry name" value="HEXOSYLTRANSFERASE"/>
    <property type="match status" value="1"/>
</dbReference>
<dbReference type="AlphaFoldDB" id="A0AAN8KER8"/>
<dbReference type="Proteomes" id="UP001347796">
    <property type="component" value="Unassembled WGS sequence"/>
</dbReference>
<dbReference type="GO" id="GO:0000139">
    <property type="term" value="C:Golgi membrane"/>
    <property type="evidence" value="ECO:0007669"/>
    <property type="project" value="UniProtKB-SubCell"/>
</dbReference>
<keyword evidence="10" id="KW-0325">Glycoprotein</keyword>
<evidence type="ECO:0000256" key="9">
    <source>
        <dbReference type="ARBA" id="ARBA00023136"/>
    </source>
</evidence>
<name>A0AAN8KER8_PATCE</name>
<evidence type="ECO:0000256" key="11">
    <source>
        <dbReference type="RuleBase" id="RU363063"/>
    </source>
</evidence>
<dbReference type="FunFam" id="3.90.550.50:FF:000001">
    <property type="entry name" value="Hexosyltransferase"/>
    <property type="match status" value="1"/>
</dbReference>
<feature type="signal peptide" evidence="12">
    <location>
        <begin position="1"/>
        <end position="23"/>
    </location>
</feature>
<evidence type="ECO:0000256" key="10">
    <source>
        <dbReference type="ARBA" id="ARBA00023180"/>
    </source>
</evidence>
<dbReference type="InterPro" id="IPR002659">
    <property type="entry name" value="Glyco_trans_31"/>
</dbReference>
<evidence type="ECO:0000256" key="4">
    <source>
        <dbReference type="ARBA" id="ARBA00022679"/>
    </source>
</evidence>
<evidence type="ECO:0000256" key="5">
    <source>
        <dbReference type="ARBA" id="ARBA00022692"/>
    </source>
</evidence>
<keyword evidence="3 11" id="KW-0328">Glycosyltransferase</keyword>
<dbReference type="Pfam" id="PF01762">
    <property type="entry name" value="Galactosyl_T"/>
    <property type="match status" value="1"/>
</dbReference>
<reference evidence="13 14" key="1">
    <citation type="submission" date="2024-01" db="EMBL/GenBank/DDBJ databases">
        <title>The genome of the rayed Mediterranean limpet Patella caerulea (Linnaeus, 1758).</title>
        <authorList>
            <person name="Anh-Thu Weber A."/>
            <person name="Halstead-Nussloch G."/>
        </authorList>
    </citation>
    <scope>NUCLEOTIDE SEQUENCE [LARGE SCALE GENOMIC DNA]</scope>
    <source>
        <strain evidence="13">AATW-2023a</strain>
        <tissue evidence="13">Whole specimen</tissue>
    </source>
</reference>
<keyword evidence="9" id="KW-0472">Membrane</keyword>
<keyword evidence="14" id="KW-1185">Reference proteome</keyword>
<sequence length="347" mass="39859">MRFRPRLLALVLLSLTAVIFIHNKVMTYYTGRSPETTVAYKEYTDPTATIKPFYGHPSLMPYEDFFVPGKNTTFSLDYNFSLDGSKICKDEDPYMVIFILSLHDKTAQRAAIRQTWGSVATSNRWPGTTFTPIIKIVFLFGVHPIDILNEIVRKESGIHNDIVQADFVDAYANLTLKVLMGFKWMTSYCPKTKFVMKTDEDSFIVLPKLVRKLESVSMDNSILGPYVFAEGIAPYGKHKLEKEEYPLAFYPPHCKGNMYVMSSNLATKIRLVANHFKYFRIEDVFITGILAKVFDVRHINLKDSEYHKFKVASACELLTGSVILSQKISEIRQYQIWQTFQNKILCS</sequence>
<feature type="chain" id="PRO_5042852887" description="Hexosyltransferase" evidence="12">
    <location>
        <begin position="24"/>
        <end position="347"/>
    </location>
</feature>
<keyword evidence="7" id="KW-1133">Transmembrane helix</keyword>
<dbReference type="GO" id="GO:0006493">
    <property type="term" value="P:protein O-linked glycosylation"/>
    <property type="evidence" value="ECO:0007669"/>
    <property type="project" value="TreeGrafter"/>
</dbReference>
<dbReference type="PANTHER" id="PTHR11214">
    <property type="entry name" value="BETA-1,3-N-ACETYLGLUCOSAMINYLTRANSFERASE"/>
    <property type="match status" value="1"/>
</dbReference>
<dbReference type="EMBL" id="JAZGQO010000002">
    <property type="protein sequence ID" value="KAK6190180.1"/>
    <property type="molecule type" value="Genomic_DNA"/>
</dbReference>
<organism evidence="13 14">
    <name type="scientific">Patella caerulea</name>
    <name type="common">Rayed Mediterranean limpet</name>
    <dbReference type="NCBI Taxonomy" id="87958"/>
    <lineage>
        <taxon>Eukaryota</taxon>
        <taxon>Metazoa</taxon>
        <taxon>Spiralia</taxon>
        <taxon>Lophotrochozoa</taxon>
        <taxon>Mollusca</taxon>
        <taxon>Gastropoda</taxon>
        <taxon>Patellogastropoda</taxon>
        <taxon>Patelloidea</taxon>
        <taxon>Patellidae</taxon>
        <taxon>Patella</taxon>
    </lineage>
</organism>
<evidence type="ECO:0000256" key="6">
    <source>
        <dbReference type="ARBA" id="ARBA00022968"/>
    </source>
</evidence>
<dbReference type="EC" id="2.4.1.-" evidence="11"/>
<evidence type="ECO:0000256" key="1">
    <source>
        <dbReference type="ARBA" id="ARBA00004323"/>
    </source>
</evidence>
<keyword evidence="12" id="KW-0732">Signal</keyword>
<keyword evidence="6" id="KW-0735">Signal-anchor</keyword>
<evidence type="ECO:0000256" key="12">
    <source>
        <dbReference type="SAM" id="SignalP"/>
    </source>
</evidence>
<dbReference type="Gene3D" id="3.90.550.50">
    <property type="match status" value="1"/>
</dbReference>
<accession>A0AAN8KER8</accession>
<comment type="similarity">
    <text evidence="2 11">Belongs to the glycosyltransferase 31 family.</text>
</comment>
<keyword evidence="8 11" id="KW-0333">Golgi apparatus</keyword>
<protein>
    <recommendedName>
        <fullName evidence="11">Hexosyltransferase</fullName>
        <ecNumber evidence="11">2.4.1.-</ecNumber>
    </recommendedName>
</protein>
<proteinExistence type="inferred from homology"/>
<dbReference type="GO" id="GO:0016758">
    <property type="term" value="F:hexosyltransferase activity"/>
    <property type="evidence" value="ECO:0007669"/>
    <property type="project" value="InterPro"/>
</dbReference>
<gene>
    <name evidence="13" type="ORF">SNE40_002103</name>
</gene>
<keyword evidence="4" id="KW-0808">Transferase</keyword>
<comment type="subcellular location">
    <subcellularLocation>
        <location evidence="1 11">Golgi apparatus membrane</location>
        <topology evidence="1 11">Single-pass type II membrane protein</topology>
    </subcellularLocation>
</comment>
<evidence type="ECO:0000313" key="14">
    <source>
        <dbReference type="Proteomes" id="UP001347796"/>
    </source>
</evidence>
<evidence type="ECO:0000256" key="3">
    <source>
        <dbReference type="ARBA" id="ARBA00022676"/>
    </source>
</evidence>
<comment type="caution">
    <text evidence="13">The sequence shown here is derived from an EMBL/GenBank/DDBJ whole genome shotgun (WGS) entry which is preliminary data.</text>
</comment>
<evidence type="ECO:0000256" key="2">
    <source>
        <dbReference type="ARBA" id="ARBA00008661"/>
    </source>
</evidence>
<evidence type="ECO:0000256" key="7">
    <source>
        <dbReference type="ARBA" id="ARBA00022989"/>
    </source>
</evidence>
<keyword evidence="5" id="KW-0812">Transmembrane</keyword>
<evidence type="ECO:0000256" key="8">
    <source>
        <dbReference type="ARBA" id="ARBA00023034"/>
    </source>
</evidence>
<evidence type="ECO:0000313" key="13">
    <source>
        <dbReference type="EMBL" id="KAK6190180.1"/>
    </source>
</evidence>